<dbReference type="GO" id="GO:0004644">
    <property type="term" value="F:phosphoribosylglycinamide formyltransferase activity"/>
    <property type="evidence" value="ECO:0007669"/>
    <property type="project" value="UniProtKB-EC"/>
</dbReference>
<keyword evidence="7" id="KW-1185">Reference proteome</keyword>
<dbReference type="EMBL" id="RKST01000021">
    <property type="protein sequence ID" value="RUM96281.1"/>
    <property type="molecule type" value="Genomic_DNA"/>
</dbReference>
<dbReference type="EC" id="2.1.2.2" evidence="2"/>
<gene>
    <name evidence="6" type="ORF">EET67_19150</name>
</gene>
<dbReference type="SUPFAM" id="SSF53328">
    <property type="entry name" value="Formyltransferase"/>
    <property type="match status" value="1"/>
</dbReference>
<evidence type="ECO:0000256" key="1">
    <source>
        <dbReference type="ARBA" id="ARBA00005054"/>
    </source>
</evidence>
<evidence type="ECO:0000256" key="3">
    <source>
        <dbReference type="ARBA" id="ARBA00022679"/>
    </source>
</evidence>
<reference evidence="6 7" key="1">
    <citation type="submission" date="2018-11" db="EMBL/GenBank/DDBJ databases">
        <title>Pseudaminobacter arsenicus sp. nov., an arsenic-resistant bacterium isolated from arsenic-rich aquifers.</title>
        <authorList>
            <person name="Mu Y."/>
        </authorList>
    </citation>
    <scope>NUCLEOTIDE SEQUENCE [LARGE SCALE GENOMIC DNA]</scope>
    <source>
        <strain evidence="6 7">CB3</strain>
    </source>
</reference>
<dbReference type="InterPro" id="IPR036477">
    <property type="entry name" value="Formyl_transf_N_sf"/>
</dbReference>
<dbReference type="Pfam" id="PF00551">
    <property type="entry name" value="Formyl_trans_N"/>
    <property type="match status" value="1"/>
</dbReference>
<dbReference type="PANTHER" id="PTHR43369:SF2">
    <property type="entry name" value="PHOSPHORIBOSYLGLYCINAMIDE FORMYLTRANSFERASE"/>
    <property type="match status" value="1"/>
</dbReference>
<evidence type="ECO:0000256" key="4">
    <source>
        <dbReference type="ARBA" id="ARBA00022755"/>
    </source>
</evidence>
<keyword evidence="4" id="KW-0658">Purine biosynthesis</keyword>
<evidence type="ECO:0000313" key="7">
    <source>
        <dbReference type="Proteomes" id="UP000281647"/>
    </source>
</evidence>
<dbReference type="PANTHER" id="PTHR43369">
    <property type="entry name" value="PHOSPHORIBOSYLGLYCINAMIDE FORMYLTRANSFERASE"/>
    <property type="match status" value="1"/>
</dbReference>
<dbReference type="Gene3D" id="3.40.50.170">
    <property type="entry name" value="Formyl transferase, N-terminal domain"/>
    <property type="match status" value="1"/>
</dbReference>
<proteinExistence type="predicted"/>
<dbReference type="RefSeq" id="WP_128628153.1">
    <property type="nucleotide sequence ID" value="NZ_RKST01000021.1"/>
</dbReference>
<protein>
    <recommendedName>
        <fullName evidence="2">phosphoribosylglycinamide formyltransferase 1</fullName>
        <ecNumber evidence="2">2.1.2.2</ecNumber>
    </recommendedName>
</protein>
<dbReference type="AlphaFoldDB" id="A0A432V295"/>
<dbReference type="GO" id="GO:0005829">
    <property type="term" value="C:cytosol"/>
    <property type="evidence" value="ECO:0007669"/>
    <property type="project" value="TreeGrafter"/>
</dbReference>
<name>A0A432V295_9HYPH</name>
<feature type="domain" description="Formyl transferase N-terminal" evidence="5">
    <location>
        <begin position="104"/>
        <end position="210"/>
    </location>
</feature>
<comment type="caution">
    <text evidence="6">The sequence shown here is derived from an EMBL/GenBank/DDBJ whole genome shotgun (WGS) entry which is preliminary data.</text>
</comment>
<evidence type="ECO:0000259" key="5">
    <source>
        <dbReference type="Pfam" id="PF00551"/>
    </source>
</evidence>
<evidence type="ECO:0000256" key="2">
    <source>
        <dbReference type="ARBA" id="ARBA00012254"/>
    </source>
</evidence>
<sequence>MRRFVVIASSDNRYVRRVIRRLCEQKHPPHIVLVGSRAQRILFKLQSFRRIRSQIGLLEALRRLIRSRSGAKSPQEPEPSMPDLQSKYRFDLRTFDAMNSGIILASLRGWRGSVAVLAGAGLADSATIGAVGGRCINAHPAILPGIRGVDVLEWSLVKRRPTGVSAHLVVPSVDAGDVLKTEEVSPNPGETFDDFAARLVDRQADILAEAAIEYVECKSQPTPQDLSKSEIVHVAPRSIKDQARQMFSELSAKR</sequence>
<dbReference type="GO" id="GO:0006189">
    <property type="term" value="P:'de novo' IMP biosynthetic process"/>
    <property type="evidence" value="ECO:0007669"/>
    <property type="project" value="TreeGrafter"/>
</dbReference>
<accession>A0A432V295</accession>
<dbReference type="OrthoDB" id="9806170at2"/>
<dbReference type="InterPro" id="IPR002376">
    <property type="entry name" value="Formyl_transf_N"/>
</dbReference>
<evidence type="ECO:0000313" key="6">
    <source>
        <dbReference type="EMBL" id="RUM96281.1"/>
    </source>
</evidence>
<dbReference type="Proteomes" id="UP000281647">
    <property type="component" value="Unassembled WGS sequence"/>
</dbReference>
<keyword evidence="3" id="KW-0808">Transferase</keyword>
<organism evidence="6 7">
    <name type="scientific">Borborobacter arsenicus</name>
    <dbReference type="NCBI Taxonomy" id="1851146"/>
    <lineage>
        <taxon>Bacteria</taxon>
        <taxon>Pseudomonadati</taxon>
        <taxon>Pseudomonadota</taxon>
        <taxon>Alphaproteobacteria</taxon>
        <taxon>Hyphomicrobiales</taxon>
        <taxon>Phyllobacteriaceae</taxon>
        <taxon>Borborobacter</taxon>
    </lineage>
</organism>
<comment type="pathway">
    <text evidence="1">Purine metabolism; IMP biosynthesis via de novo pathway; N(2)-formyl-N(1)-(5-phospho-D-ribosyl)glycinamide from N(1)-(5-phospho-D-ribosyl)glycinamide (10-formyl THF route): step 1/1.</text>
</comment>